<dbReference type="InParanoid" id="A0A3R7ERU7"/>
<dbReference type="EMBL" id="NIRI02000076">
    <property type="protein sequence ID" value="KAG5442040.1"/>
    <property type="molecule type" value="Genomic_DNA"/>
</dbReference>
<keyword evidence="3" id="KW-1185">Reference proteome</keyword>
<feature type="compositionally biased region" description="Basic and acidic residues" evidence="1">
    <location>
        <begin position="56"/>
        <end position="71"/>
    </location>
</feature>
<name>A0A3R7ERU7_CLOSI</name>
<dbReference type="AlphaFoldDB" id="A0A3R7ERU7"/>
<reference evidence="2 3" key="1">
    <citation type="journal article" date="2018" name="Biotechnol. Adv.">
        <title>Improved genomic resources and new bioinformatic workflow for the carcinogenic parasite Clonorchis sinensis: Biotechnological implications.</title>
        <authorList>
            <person name="Wang D."/>
            <person name="Korhonen P.K."/>
            <person name="Gasser R.B."/>
            <person name="Young N.D."/>
        </authorList>
    </citation>
    <scope>NUCLEOTIDE SEQUENCE [LARGE SCALE GENOMIC DNA]</scope>
    <source>
        <strain evidence="2">Cs-k2</strain>
    </source>
</reference>
<proteinExistence type="predicted"/>
<dbReference type="Proteomes" id="UP000286415">
    <property type="component" value="Unassembled WGS sequence"/>
</dbReference>
<evidence type="ECO:0000256" key="1">
    <source>
        <dbReference type="SAM" id="MobiDB-lite"/>
    </source>
</evidence>
<organism evidence="2 3">
    <name type="scientific">Clonorchis sinensis</name>
    <name type="common">Chinese liver fluke</name>
    <dbReference type="NCBI Taxonomy" id="79923"/>
    <lineage>
        <taxon>Eukaryota</taxon>
        <taxon>Metazoa</taxon>
        <taxon>Spiralia</taxon>
        <taxon>Lophotrochozoa</taxon>
        <taxon>Platyhelminthes</taxon>
        <taxon>Trematoda</taxon>
        <taxon>Digenea</taxon>
        <taxon>Opisthorchiida</taxon>
        <taxon>Opisthorchiata</taxon>
        <taxon>Opisthorchiidae</taxon>
        <taxon>Clonorchis</taxon>
    </lineage>
</organism>
<evidence type="ECO:0000313" key="2">
    <source>
        <dbReference type="EMBL" id="KAG5442040.1"/>
    </source>
</evidence>
<gene>
    <name evidence="2" type="ORF">CSKR_112026</name>
</gene>
<evidence type="ECO:0000313" key="3">
    <source>
        <dbReference type="Proteomes" id="UP000286415"/>
    </source>
</evidence>
<accession>A0A3R7ERU7</accession>
<reference evidence="2 3" key="2">
    <citation type="journal article" date="2021" name="Genomics">
        <title>High-quality reference genome for Clonorchis sinensis.</title>
        <authorList>
            <person name="Young N.D."/>
            <person name="Stroehlein A.J."/>
            <person name="Kinkar L."/>
            <person name="Wang T."/>
            <person name="Sohn W.M."/>
            <person name="Chang B.C.H."/>
            <person name="Kaur P."/>
            <person name="Weisz D."/>
            <person name="Dudchenko O."/>
            <person name="Aiden E.L."/>
            <person name="Korhonen P.K."/>
            <person name="Gasser R.B."/>
        </authorList>
    </citation>
    <scope>NUCLEOTIDE SEQUENCE [LARGE SCALE GENOMIC DNA]</scope>
    <source>
        <strain evidence="2">Cs-k2</strain>
    </source>
</reference>
<sequence>MRQCGAAHPVAWHQHHKQEIQLGSSSLQARDLQGFQVKHRPAVVRQIDSISMKETTHRVAENSSTTDDRFRPSWGPAGRRSHRVSVNLMFYLNPKWADWDKYTHLQISLVFTGDSSESLVCGVLQLNVLHTSRLMF</sequence>
<protein>
    <submittedName>
        <fullName evidence="2">Uncharacterized protein</fullName>
    </submittedName>
</protein>
<feature type="region of interest" description="Disordered" evidence="1">
    <location>
        <begin position="56"/>
        <end position="76"/>
    </location>
</feature>
<comment type="caution">
    <text evidence="2">The sequence shown here is derived from an EMBL/GenBank/DDBJ whole genome shotgun (WGS) entry which is preliminary data.</text>
</comment>